<keyword evidence="1" id="KW-0472">Membrane</keyword>
<reference evidence="2" key="2">
    <citation type="submission" date="2023-03" db="EMBL/GenBank/DDBJ databases">
        <authorList>
            <person name="Vazquez L."/>
            <person name="Rodriguez J."/>
            <person name="Mayo B."/>
            <person name="Florez A.B."/>
        </authorList>
    </citation>
    <scope>NUCLEOTIDE SEQUENCE</scope>
    <source>
        <strain evidence="2">5A3I</strain>
    </source>
</reference>
<keyword evidence="1" id="KW-1133">Transmembrane helix</keyword>
<reference evidence="2" key="1">
    <citation type="journal article" date="2023" name="Int. J. Mol. Sci.">
        <title>Antibiotic Resistance/Susceptibility Profiles of Staphylococcus equorum Strains from Cheese, and Genome Analysis for Antibiotic Resistance Genes.</title>
        <authorList>
            <person name="Vazquez L."/>
            <person name="Srednik M.E."/>
            <person name="Rodriguez J."/>
            <person name="Florez A.B."/>
            <person name="Mayo B."/>
        </authorList>
    </citation>
    <scope>NUCLEOTIDE SEQUENCE</scope>
    <source>
        <strain evidence="2">5A3I</strain>
    </source>
</reference>
<comment type="caution">
    <text evidence="2">The sequence shown here is derived from an EMBL/GenBank/DDBJ whole genome shotgun (WGS) entry which is preliminary data.</text>
</comment>
<gene>
    <name evidence="2" type="ORF">P1A27_14940</name>
</gene>
<dbReference type="AlphaFoldDB" id="A0AAW7AQI9"/>
<evidence type="ECO:0000313" key="2">
    <source>
        <dbReference type="EMBL" id="MDK9867220.1"/>
    </source>
</evidence>
<evidence type="ECO:0000313" key="3">
    <source>
        <dbReference type="Proteomes" id="UP001174037"/>
    </source>
</evidence>
<evidence type="ECO:0008006" key="4">
    <source>
        <dbReference type="Google" id="ProtNLM"/>
    </source>
</evidence>
<name>A0AAW7AQI9_9STAP</name>
<organism evidence="2 3">
    <name type="scientific">Staphylococcus equorum</name>
    <dbReference type="NCBI Taxonomy" id="246432"/>
    <lineage>
        <taxon>Bacteria</taxon>
        <taxon>Bacillati</taxon>
        <taxon>Bacillota</taxon>
        <taxon>Bacilli</taxon>
        <taxon>Bacillales</taxon>
        <taxon>Staphylococcaceae</taxon>
        <taxon>Staphylococcus</taxon>
    </lineage>
</organism>
<proteinExistence type="predicted"/>
<dbReference type="RefSeq" id="WP_285324559.1">
    <property type="nucleotide sequence ID" value="NZ_JARGCJ010000041.1"/>
</dbReference>
<evidence type="ECO:0000256" key="1">
    <source>
        <dbReference type="SAM" id="Phobius"/>
    </source>
</evidence>
<sequence length="40" mass="4768">MSNREKLKKRISFVLSLAQVIVQVCIVYLAYKQYKLSKDY</sequence>
<feature type="transmembrane region" description="Helical" evidence="1">
    <location>
        <begin position="12"/>
        <end position="31"/>
    </location>
</feature>
<keyword evidence="1" id="KW-0812">Transmembrane</keyword>
<dbReference type="EMBL" id="JARGCK010000036">
    <property type="protein sequence ID" value="MDK9867220.1"/>
    <property type="molecule type" value="Genomic_DNA"/>
</dbReference>
<accession>A0AAW7AQI9</accession>
<protein>
    <recommendedName>
        <fullName evidence="4">CPBP family intramembrane metalloprotease</fullName>
    </recommendedName>
</protein>
<dbReference type="Proteomes" id="UP001174037">
    <property type="component" value="Unassembled WGS sequence"/>
</dbReference>